<dbReference type="SUPFAM" id="SSF54862">
    <property type="entry name" value="4Fe-4S ferredoxins"/>
    <property type="match status" value="1"/>
</dbReference>
<dbReference type="InterPro" id="IPR017900">
    <property type="entry name" value="4Fe4S_Fe_S_CS"/>
</dbReference>
<sequence length="234" mass="25626">MEQQAITKEIKEYALDLGADLVGIADLERLKGITTVPANLLDGFTRAVVVAFQVSPTIFEQIESEPTPLYIHQYAAVNLVLDHINLMLQSKVLNLGYKALALPASQTVDRINWLGHISTKAVAKAAGLGWQGKSLLLINPKYGPRVRLSCLLTNAPLVPDQPIPNRCGNCTKCRDACPANAIHGASWDDRPNSREEAVDLERCVNRLSHIAEKQGREALICGVCIKVCPWGKVR</sequence>
<dbReference type="PANTHER" id="PTHR42827">
    <property type="entry name" value="IRON-SULFUR CLUSTER-BINDING PROTEIN-RELATED"/>
    <property type="match status" value="1"/>
</dbReference>
<evidence type="ECO:0000313" key="5">
    <source>
        <dbReference type="EMBL" id="TCL38679.1"/>
    </source>
</evidence>
<dbReference type="GO" id="GO:0046872">
    <property type="term" value="F:metal ion binding"/>
    <property type="evidence" value="ECO:0007669"/>
    <property type="project" value="UniProtKB-KW"/>
</dbReference>
<dbReference type="EMBL" id="SLUI01000003">
    <property type="protein sequence ID" value="TCL38679.1"/>
    <property type="molecule type" value="Genomic_DNA"/>
</dbReference>
<protein>
    <submittedName>
        <fullName evidence="5">Epoxyqueuosine reductase QueG</fullName>
    </submittedName>
</protein>
<dbReference type="PROSITE" id="PS00198">
    <property type="entry name" value="4FE4S_FER_1"/>
    <property type="match status" value="1"/>
</dbReference>
<keyword evidence="1" id="KW-0479">Metal-binding</keyword>
<evidence type="ECO:0000256" key="2">
    <source>
        <dbReference type="ARBA" id="ARBA00023004"/>
    </source>
</evidence>
<evidence type="ECO:0000256" key="1">
    <source>
        <dbReference type="ARBA" id="ARBA00022723"/>
    </source>
</evidence>
<dbReference type="InterPro" id="IPR017896">
    <property type="entry name" value="4Fe4S_Fe-S-bd"/>
</dbReference>
<dbReference type="Gene3D" id="3.30.70.20">
    <property type="match status" value="1"/>
</dbReference>
<keyword evidence="6" id="KW-1185">Reference proteome</keyword>
<evidence type="ECO:0000313" key="6">
    <source>
        <dbReference type="Proteomes" id="UP000295063"/>
    </source>
</evidence>
<evidence type="ECO:0000256" key="3">
    <source>
        <dbReference type="ARBA" id="ARBA00023014"/>
    </source>
</evidence>
<comment type="caution">
    <text evidence="5">The sequence shown here is derived from an EMBL/GenBank/DDBJ whole genome shotgun (WGS) entry which is preliminary data.</text>
</comment>
<feature type="domain" description="4Fe-4S ferredoxin-type" evidence="4">
    <location>
        <begin position="154"/>
        <end position="188"/>
    </location>
</feature>
<keyword evidence="2" id="KW-0408">Iron</keyword>
<gene>
    <name evidence="5" type="ORF">EV210_103158</name>
</gene>
<dbReference type="RefSeq" id="WP_207900662.1">
    <property type="nucleotide sequence ID" value="NZ_SLUI01000003.1"/>
</dbReference>
<dbReference type="PROSITE" id="PS51379">
    <property type="entry name" value="4FE4S_FER_2"/>
    <property type="match status" value="1"/>
</dbReference>
<reference evidence="5 6" key="1">
    <citation type="submission" date="2019-03" db="EMBL/GenBank/DDBJ databases">
        <title>Genomic Encyclopedia of Type Strains, Phase IV (KMG-IV): sequencing the most valuable type-strain genomes for metagenomic binning, comparative biology and taxonomic classification.</title>
        <authorList>
            <person name="Goeker M."/>
        </authorList>
    </citation>
    <scope>NUCLEOTIDE SEQUENCE [LARGE SCALE GENOMIC DNA]</scope>
    <source>
        <strain evidence="5 6">DSM 15969</strain>
    </source>
</reference>
<organism evidence="5 6">
    <name type="scientific">Anaerospora hongkongensis</name>
    <dbReference type="NCBI Taxonomy" id="244830"/>
    <lineage>
        <taxon>Bacteria</taxon>
        <taxon>Bacillati</taxon>
        <taxon>Bacillota</taxon>
        <taxon>Negativicutes</taxon>
        <taxon>Selenomonadales</taxon>
        <taxon>Sporomusaceae</taxon>
        <taxon>Anaerospora</taxon>
    </lineage>
</organism>
<evidence type="ECO:0000259" key="4">
    <source>
        <dbReference type="PROSITE" id="PS51379"/>
    </source>
</evidence>
<dbReference type="PANTHER" id="PTHR42827:SF1">
    <property type="entry name" value="IRON-SULFUR CLUSTER-BINDING PROTEIN"/>
    <property type="match status" value="1"/>
</dbReference>
<dbReference type="Proteomes" id="UP000295063">
    <property type="component" value="Unassembled WGS sequence"/>
</dbReference>
<keyword evidence="3" id="KW-0411">Iron-sulfur</keyword>
<proteinExistence type="predicted"/>
<dbReference type="AlphaFoldDB" id="A0A4V2Q8V0"/>
<name>A0A4V2Q8V0_9FIRM</name>
<dbReference type="Pfam" id="PF13484">
    <property type="entry name" value="Fer4_16"/>
    <property type="match status" value="1"/>
</dbReference>
<dbReference type="GO" id="GO:0051536">
    <property type="term" value="F:iron-sulfur cluster binding"/>
    <property type="evidence" value="ECO:0007669"/>
    <property type="project" value="UniProtKB-KW"/>
</dbReference>
<accession>A0A4V2Q8V0</accession>